<dbReference type="GO" id="GO:0005759">
    <property type="term" value="C:mitochondrial matrix"/>
    <property type="evidence" value="ECO:0007669"/>
    <property type="project" value="UniProtKB-SubCell"/>
</dbReference>
<dbReference type="InterPro" id="IPR005631">
    <property type="entry name" value="SDH"/>
</dbReference>
<dbReference type="Proteomes" id="UP001212411">
    <property type="component" value="Chromosome 2"/>
</dbReference>
<keyword evidence="6" id="KW-1185">Reference proteome</keyword>
<gene>
    <name evidence="5" type="primary">emi5</name>
    <name evidence="5" type="ORF">SOMG_03760</name>
</gene>
<dbReference type="PANTHER" id="PTHR12469">
    <property type="entry name" value="PROTEIN EMI5 HOMOLOG, MITOCHONDRIAL"/>
    <property type="match status" value="1"/>
</dbReference>
<evidence type="ECO:0000256" key="2">
    <source>
        <dbReference type="ARBA" id="ARBA00023128"/>
    </source>
</evidence>
<dbReference type="HAMAP" id="MF_03057">
    <property type="entry name" value="SDHAF2"/>
    <property type="match status" value="1"/>
</dbReference>
<dbReference type="AlphaFoldDB" id="A0AAE9WDV7"/>
<dbReference type="EMBL" id="CP115612">
    <property type="protein sequence ID" value="WBW74444.1"/>
    <property type="molecule type" value="Genomic_DNA"/>
</dbReference>
<dbReference type="SUPFAM" id="SSF109910">
    <property type="entry name" value="YgfY-like"/>
    <property type="match status" value="1"/>
</dbReference>
<evidence type="ECO:0000256" key="4">
    <source>
        <dbReference type="HAMAP-Rule" id="MF_03057"/>
    </source>
</evidence>
<evidence type="ECO:0000313" key="5">
    <source>
        <dbReference type="EMBL" id="WBW74444.1"/>
    </source>
</evidence>
<dbReference type="FunFam" id="1.10.150.250:FF:000002">
    <property type="entry name" value="Succinate dehydrogenase assembly factor 2, mitochondrial"/>
    <property type="match status" value="1"/>
</dbReference>
<keyword evidence="2 4" id="KW-0496">Mitochondrion</keyword>
<evidence type="ECO:0000256" key="3">
    <source>
        <dbReference type="ARBA" id="ARBA00023186"/>
    </source>
</evidence>
<comment type="similarity">
    <text evidence="4">Belongs to the SDHAF2 family.</text>
</comment>
<dbReference type="GeneID" id="80877238"/>
<reference evidence="5 6" key="1">
    <citation type="journal article" date="2023" name="G3 (Bethesda)">
        <title>A high-quality reference genome for the fission yeast Schizosaccharomyces osmophilus.</title>
        <authorList>
            <person name="Jia G.S."/>
            <person name="Zhang W.C."/>
            <person name="Liang Y."/>
            <person name="Liu X.H."/>
            <person name="Rhind N."/>
            <person name="Pidoux A."/>
            <person name="Brysch-Herzberg M."/>
            <person name="Du L.L."/>
        </authorList>
    </citation>
    <scope>NUCLEOTIDE SEQUENCE [LARGE SCALE GENOMIC DNA]</scope>
    <source>
        <strain evidence="5 6">CBS 15793</strain>
    </source>
</reference>
<comment type="subcellular location">
    <subcellularLocation>
        <location evidence="1 4">Mitochondrion matrix</location>
    </subcellularLocation>
</comment>
<comment type="function">
    <text evidence="4">Plays an essential role in the assembly of succinate dehydrogenase (SDH), an enzyme complex (also referred to as respiratory complex II) that is a component of both the tricarboxylic acid (TCA) cycle and the mitochondrial electron transport chain, and which couples the oxidation of succinate to fumarate with the reduction of ubiquinone (coenzyme Q) to ubiquinol. Required for flavinylation (covalent attachment of FAD) of the flavoprotein subunit of the SDH catalytic dimer.</text>
</comment>
<comment type="subunit">
    <text evidence="4">Interacts with the flavoprotein subunit within the SDH catalytic dimer.</text>
</comment>
<dbReference type="Pfam" id="PF03937">
    <property type="entry name" value="Sdh5"/>
    <property type="match status" value="1"/>
</dbReference>
<dbReference type="Gene3D" id="1.10.150.250">
    <property type="entry name" value="Flavinator of succinate dehydrogenase"/>
    <property type="match status" value="1"/>
</dbReference>
<evidence type="ECO:0000256" key="1">
    <source>
        <dbReference type="ARBA" id="ARBA00004305"/>
    </source>
</evidence>
<evidence type="ECO:0000313" key="6">
    <source>
        <dbReference type="Proteomes" id="UP001212411"/>
    </source>
</evidence>
<keyword evidence="3 4" id="KW-0143">Chaperone</keyword>
<dbReference type="InterPro" id="IPR036714">
    <property type="entry name" value="SDH_sf"/>
</dbReference>
<dbReference type="InterPro" id="IPR028882">
    <property type="entry name" value="SDHAF2"/>
</dbReference>
<organism evidence="5 6">
    <name type="scientific">Schizosaccharomyces osmophilus</name>
    <dbReference type="NCBI Taxonomy" id="2545709"/>
    <lineage>
        <taxon>Eukaryota</taxon>
        <taxon>Fungi</taxon>
        <taxon>Dikarya</taxon>
        <taxon>Ascomycota</taxon>
        <taxon>Taphrinomycotina</taxon>
        <taxon>Schizosaccharomycetes</taxon>
        <taxon>Schizosaccharomycetales</taxon>
        <taxon>Schizosaccharomycetaceae</taxon>
        <taxon>Schizosaccharomyces</taxon>
    </lineage>
</organism>
<protein>
    <recommendedName>
        <fullName evidence="4">Succinate dehydrogenase assembly factor 2, mitochondrial</fullName>
        <shortName evidence="4">SDH assembly factor 2</shortName>
        <shortName evidence="4">SDHAF2</shortName>
    </recommendedName>
</protein>
<sequence>MLKASFNQANSLFVRNSLHFNGFVGLRFITTKGDLKRVDREDETEESLRARLKYQSRKRGILETDLLLSNFAKTRLDKYCVSDLQEYDRLLDEPDWDILYWSSGERVVPEQWRNSKVLQELSAYCRSRRDHTLRMPDLF</sequence>
<dbReference type="KEGG" id="som:SOMG_03760"/>
<proteinExistence type="inferred from homology"/>
<accession>A0AAE9WDV7</accession>
<name>A0AAE9WDV7_9SCHI</name>
<dbReference type="PANTHER" id="PTHR12469:SF2">
    <property type="entry name" value="SUCCINATE DEHYDROGENASE ASSEMBLY FACTOR 2, MITOCHONDRIAL"/>
    <property type="match status" value="1"/>
</dbReference>
<dbReference type="GO" id="GO:0006121">
    <property type="term" value="P:mitochondrial electron transport, succinate to ubiquinone"/>
    <property type="evidence" value="ECO:0007669"/>
    <property type="project" value="UniProtKB-UniRule"/>
</dbReference>
<dbReference type="RefSeq" id="XP_056038687.1">
    <property type="nucleotide sequence ID" value="XM_056182549.1"/>
</dbReference>